<reference evidence="2 3" key="1">
    <citation type="submission" date="2020-08" db="EMBL/GenBank/DDBJ databases">
        <title>Sphingomonas sp. sand1-3 16S ribosomal RNA gene Genome sequencing and assembly.</title>
        <authorList>
            <person name="Kang M."/>
        </authorList>
    </citation>
    <scope>NUCLEOTIDE SEQUENCE [LARGE SCALE GENOMIC DNA]</scope>
    <source>
        <strain evidence="3">sand1-3</strain>
    </source>
</reference>
<dbReference type="EMBL" id="CP060697">
    <property type="protein sequence ID" value="QNM82988.1"/>
    <property type="molecule type" value="Genomic_DNA"/>
</dbReference>
<dbReference type="KEGG" id="ssau:H8M03_01075"/>
<feature type="region of interest" description="Disordered" evidence="1">
    <location>
        <begin position="1"/>
        <end position="22"/>
    </location>
</feature>
<evidence type="ECO:0000256" key="1">
    <source>
        <dbReference type="SAM" id="MobiDB-lite"/>
    </source>
</evidence>
<dbReference type="RefSeq" id="WP_187479943.1">
    <property type="nucleotide sequence ID" value="NZ_CP060697.1"/>
</dbReference>
<dbReference type="Proteomes" id="UP000515861">
    <property type="component" value="Chromosome"/>
</dbReference>
<evidence type="ECO:0000313" key="3">
    <source>
        <dbReference type="Proteomes" id="UP000515861"/>
    </source>
</evidence>
<sequence length="79" mass="8851">MTSPLEATVRRGFAKRRRNPAHHAVRLHPPRFGRSRSRLLAAQPVEPAIERKGWGLSDDARLYAQTFAAGFLFVSILIG</sequence>
<gene>
    <name evidence="2" type="ORF">H8M03_01075</name>
</gene>
<dbReference type="AlphaFoldDB" id="A0A7G9L2Y9"/>
<organism evidence="2 3">
    <name type="scientific">Sphingomonas sabuli</name>
    <dbReference type="NCBI Taxonomy" id="2764186"/>
    <lineage>
        <taxon>Bacteria</taxon>
        <taxon>Pseudomonadati</taxon>
        <taxon>Pseudomonadota</taxon>
        <taxon>Alphaproteobacteria</taxon>
        <taxon>Sphingomonadales</taxon>
        <taxon>Sphingomonadaceae</taxon>
        <taxon>Sphingomonas</taxon>
    </lineage>
</organism>
<name>A0A7G9L2Y9_9SPHN</name>
<feature type="compositionally biased region" description="Basic residues" evidence="1">
    <location>
        <begin position="12"/>
        <end position="22"/>
    </location>
</feature>
<accession>A0A7G9L2Y9</accession>
<proteinExistence type="predicted"/>
<evidence type="ECO:0000313" key="2">
    <source>
        <dbReference type="EMBL" id="QNM82988.1"/>
    </source>
</evidence>
<protein>
    <submittedName>
        <fullName evidence="2">Uncharacterized protein</fullName>
    </submittedName>
</protein>
<keyword evidence="3" id="KW-1185">Reference proteome</keyword>